<comment type="caution">
    <text evidence="1">The sequence shown here is derived from an EMBL/GenBank/DDBJ whole genome shotgun (WGS) entry which is preliminary data.</text>
</comment>
<sequence>MELPFFVSDTRAASARVATEGTLLYLEGSLVAGETKDKIDRDASARIILFISKFFPNFDFITN</sequence>
<organism evidence="1 2">
    <name type="scientific">Nibribacter koreensis</name>
    <dbReference type="NCBI Taxonomy" id="1084519"/>
    <lineage>
        <taxon>Bacteria</taxon>
        <taxon>Pseudomonadati</taxon>
        <taxon>Bacteroidota</taxon>
        <taxon>Cytophagia</taxon>
        <taxon>Cytophagales</taxon>
        <taxon>Hymenobacteraceae</taxon>
        <taxon>Nibribacter</taxon>
    </lineage>
</organism>
<protein>
    <submittedName>
        <fullName evidence="1">Uncharacterized protein</fullName>
    </submittedName>
</protein>
<evidence type="ECO:0000313" key="2">
    <source>
        <dbReference type="Proteomes" id="UP001501844"/>
    </source>
</evidence>
<gene>
    <name evidence="1" type="ORF">GCM10023183_05110</name>
</gene>
<keyword evidence="2" id="KW-1185">Reference proteome</keyword>
<dbReference type="EMBL" id="BAABGX010000001">
    <property type="protein sequence ID" value="GAA4297476.1"/>
    <property type="molecule type" value="Genomic_DNA"/>
</dbReference>
<name>A0ABP8F8L8_9BACT</name>
<accession>A0ABP8F8L8</accession>
<evidence type="ECO:0000313" key="1">
    <source>
        <dbReference type="EMBL" id="GAA4297476.1"/>
    </source>
</evidence>
<dbReference type="Proteomes" id="UP001501844">
    <property type="component" value="Unassembled WGS sequence"/>
</dbReference>
<reference evidence="2" key="1">
    <citation type="journal article" date="2019" name="Int. J. Syst. Evol. Microbiol.">
        <title>The Global Catalogue of Microorganisms (GCM) 10K type strain sequencing project: providing services to taxonomists for standard genome sequencing and annotation.</title>
        <authorList>
            <consortium name="The Broad Institute Genomics Platform"/>
            <consortium name="The Broad Institute Genome Sequencing Center for Infectious Disease"/>
            <person name="Wu L."/>
            <person name="Ma J."/>
        </authorList>
    </citation>
    <scope>NUCLEOTIDE SEQUENCE [LARGE SCALE GENOMIC DNA]</scope>
    <source>
        <strain evidence="2">JCM 17917</strain>
    </source>
</reference>
<proteinExistence type="predicted"/>